<evidence type="ECO:0000256" key="1">
    <source>
        <dbReference type="ARBA" id="ARBA00022450"/>
    </source>
</evidence>
<dbReference type="InterPro" id="IPR020806">
    <property type="entry name" value="PKS_PP-bd"/>
</dbReference>
<sequence>MNPTKTTQSHSAEAIQDWLIAQMAQRLDYDADEIDIHEPFDNYDLDSAQAMGMLGQLETWLGYEFNPVLIFNYPTIAELAERLAEETQA</sequence>
<dbReference type="PROSITE" id="PS50075">
    <property type="entry name" value="CARRIER"/>
    <property type="match status" value="1"/>
</dbReference>
<dbReference type="Proteomes" id="UP000636505">
    <property type="component" value="Unassembled WGS sequence"/>
</dbReference>
<evidence type="ECO:0000259" key="3">
    <source>
        <dbReference type="PROSITE" id="PS50075"/>
    </source>
</evidence>
<accession>A0A8J7AD28</accession>
<evidence type="ECO:0000313" key="4">
    <source>
        <dbReference type="EMBL" id="MBE9077339.1"/>
    </source>
</evidence>
<feature type="domain" description="Carrier" evidence="3">
    <location>
        <begin position="10"/>
        <end position="87"/>
    </location>
</feature>
<dbReference type="Gene3D" id="1.10.1200.10">
    <property type="entry name" value="ACP-like"/>
    <property type="match status" value="1"/>
</dbReference>
<proteinExistence type="predicted"/>
<keyword evidence="2" id="KW-0597">Phosphoprotein</keyword>
<gene>
    <name evidence="4" type="ORF">IQ241_08525</name>
</gene>
<dbReference type="Pfam" id="PF00550">
    <property type="entry name" value="PP-binding"/>
    <property type="match status" value="1"/>
</dbReference>
<dbReference type="SUPFAM" id="SSF47336">
    <property type="entry name" value="ACP-like"/>
    <property type="match status" value="1"/>
</dbReference>
<dbReference type="GO" id="GO:0031177">
    <property type="term" value="F:phosphopantetheine binding"/>
    <property type="evidence" value="ECO:0007669"/>
    <property type="project" value="InterPro"/>
</dbReference>
<dbReference type="SMART" id="SM00823">
    <property type="entry name" value="PKS_PP"/>
    <property type="match status" value="1"/>
</dbReference>
<comment type="caution">
    <text evidence="4">The sequence shown here is derived from an EMBL/GenBank/DDBJ whole genome shotgun (WGS) entry which is preliminary data.</text>
</comment>
<reference evidence="4" key="1">
    <citation type="submission" date="2020-10" db="EMBL/GenBank/DDBJ databases">
        <authorList>
            <person name="Castelo-Branco R."/>
            <person name="Eusebio N."/>
            <person name="Adriana R."/>
            <person name="Vieira A."/>
            <person name="Brugerolle De Fraissinette N."/>
            <person name="Rezende De Castro R."/>
            <person name="Schneider M.P."/>
            <person name="Vasconcelos V."/>
            <person name="Leao P.N."/>
        </authorList>
    </citation>
    <scope>NUCLEOTIDE SEQUENCE</scope>
    <source>
        <strain evidence="4">LEGE 07310</strain>
    </source>
</reference>
<dbReference type="AlphaFoldDB" id="A0A8J7AD28"/>
<keyword evidence="1" id="KW-0596">Phosphopantetheine</keyword>
<dbReference type="InterPro" id="IPR036736">
    <property type="entry name" value="ACP-like_sf"/>
</dbReference>
<dbReference type="InterPro" id="IPR009081">
    <property type="entry name" value="PP-bd_ACP"/>
</dbReference>
<dbReference type="RefSeq" id="WP_193905996.1">
    <property type="nucleotide sequence ID" value="NZ_JADEXG010000015.1"/>
</dbReference>
<keyword evidence="5" id="KW-1185">Reference proteome</keyword>
<organism evidence="4 5">
    <name type="scientific">Vasconcelosia minhoensis LEGE 07310</name>
    <dbReference type="NCBI Taxonomy" id="915328"/>
    <lineage>
        <taxon>Bacteria</taxon>
        <taxon>Bacillati</taxon>
        <taxon>Cyanobacteriota</taxon>
        <taxon>Cyanophyceae</taxon>
        <taxon>Nodosilineales</taxon>
        <taxon>Cymatolegaceae</taxon>
        <taxon>Vasconcelosia</taxon>
        <taxon>Vasconcelosia minhoensis</taxon>
    </lineage>
</organism>
<name>A0A8J7AD28_9CYAN</name>
<evidence type="ECO:0000313" key="5">
    <source>
        <dbReference type="Proteomes" id="UP000636505"/>
    </source>
</evidence>
<evidence type="ECO:0000256" key="2">
    <source>
        <dbReference type="ARBA" id="ARBA00022553"/>
    </source>
</evidence>
<dbReference type="EMBL" id="JADEXG010000015">
    <property type="protein sequence ID" value="MBE9077339.1"/>
    <property type="molecule type" value="Genomic_DNA"/>
</dbReference>
<protein>
    <submittedName>
        <fullName evidence="4">Acyl carrier protein</fullName>
    </submittedName>
</protein>